<sequence>MEFEEGSDGGYDGGEGLARMRSLMDGDLEELKGFLDLGFGFSYDEIPGLQEGIKLEHKAGSQMVLYYGSKSITHQVDKHSAPAQFQGIINI</sequence>
<dbReference type="Proteomes" id="UP000734854">
    <property type="component" value="Unassembled WGS sequence"/>
</dbReference>
<dbReference type="AlphaFoldDB" id="A0A8J5FR40"/>
<proteinExistence type="predicted"/>
<evidence type="ECO:0000313" key="2">
    <source>
        <dbReference type="Proteomes" id="UP000734854"/>
    </source>
</evidence>
<keyword evidence="2" id="KW-1185">Reference proteome</keyword>
<evidence type="ECO:0000313" key="1">
    <source>
        <dbReference type="EMBL" id="KAG6492644.1"/>
    </source>
</evidence>
<gene>
    <name evidence="1" type="ORF">ZIOFF_047609</name>
</gene>
<comment type="caution">
    <text evidence="1">The sequence shown here is derived from an EMBL/GenBank/DDBJ whole genome shotgun (WGS) entry which is preliminary data.</text>
</comment>
<accession>A0A8J5FR40</accession>
<dbReference type="EMBL" id="JACMSC010000013">
    <property type="protein sequence ID" value="KAG6492644.1"/>
    <property type="molecule type" value="Genomic_DNA"/>
</dbReference>
<protein>
    <submittedName>
        <fullName evidence="1">Uncharacterized protein</fullName>
    </submittedName>
</protein>
<name>A0A8J5FR40_ZINOF</name>
<dbReference type="InterPro" id="IPR012881">
    <property type="entry name" value="DUF1685"/>
</dbReference>
<dbReference type="Pfam" id="PF07939">
    <property type="entry name" value="DUF1685"/>
    <property type="match status" value="1"/>
</dbReference>
<organism evidence="1 2">
    <name type="scientific">Zingiber officinale</name>
    <name type="common">Ginger</name>
    <name type="synonym">Amomum zingiber</name>
    <dbReference type="NCBI Taxonomy" id="94328"/>
    <lineage>
        <taxon>Eukaryota</taxon>
        <taxon>Viridiplantae</taxon>
        <taxon>Streptophyta</taxon>
        <taxon>Embryophyta</taxon>
        <taxon>Tracheophyta</taxon>
        <taxon>Spermatophyta</taxon>
        <taxon>Magnoliopsida</taxon>
        <taxon>Liliopsida</taxon>
        <taxon>Zingiberales</taxon>
        <taxon>Zingiberaceae</taxon>
        <taxon>Zingiber</taxon>
    </lineage>
</organism>
<reference evidence="1 2" key="1">
    <citation type="submission" date="2020-08" db="EMBL/GenBank/DDBJ databases">
        <title>Plant Genome Project.</title>
        <authorList>
            <person name="Zhang R.-G."/>
        </authorList>
    </citation>
    <scope>NUCLEOTIDE SEQUENCE [LARGE SCALE GENOMIC DNA]</scope>
    <source>
        <tissue evidence="1">Rhizome</tissue>
    </source>
</reference>